<dbReference type="AlphaFoldDB" id="A0A4Y2A6T5"/>
<name>A0A4Y2A6T5_ARAVE</name>
<dbReference type="EMBL" id="BGPR01000007">
    <property type="protein sequence ID" value="GBL75478.1"/>
    <property type="molecule type" value="Genomic_DNA"/>
</dbReference>
<organism evidence="1 2">
    <name type="scientific">Araneus ventricosus</name>
    <name type="common">Orbweaver spider</name>
    <name type="synonym">Epeira ventricosa</name>
    <dbReference type="NCBI Taxonomy" id="182803"/>
    <lineage>
        <taxon>Eukaryota</taxon>
        <taxon>Metazoa</taxon>
        <taxon>Ecdysozoa</taxon>
        <taxon>Arthropoda</taxon>
        <taxon>Chelicerata</taxon>
        <taxon>Arachnida</taxon>
        <taxon>Araneae</taxon>
        <taxon>Araneomorphae</taxon>
        <taxon>Entelegynae</taxon>
        <taxon>Araneoidea</taxon>
        <taxon>Araneidae</taxon>
        <taxon>Araneus</taxon>
    </lineage>
</organism>
<evidence type="ECO:0000313" key="2">
    <source>
        <dbReference type="Proteomes" id="UP000499080"/>
    </source>
</evidence>
<protein>
    <submittedName>
        <fullName evidence="1">Uncharacterized protein</fullName>
    </submittedName>
</protein>
<accession>A0A4Y2A6T5</accession>
<keyword evidence="2" id="KW-1185">Reference proteome</keyword>
<comment type="caution">
    <text evidence="1">The sequence shown here is derived from an EMBL/GenBank/DDBJ whole genome shotgun (WGS) entry which is preliminary data.</text>
</comment>
<sequence length="116" mass="13104">MVIRPVEVNRVYSGTPGWVGRRHFFRTLTTGKVTSPNPTGGSRIDPNDMVNIPVTLKRRDSMNCVVNASIDISLSSRSESLSGLPRYFVKLRMVSGDQWTLCTVWVREYKKTAVEE</sequence>
<gene>
    <name evidence="1" type="ORF">AVEN_194653_1</name>
</gene>
<proteinExistence type="predicted"/>
<evidence type="ECO:0000313" key="1">
    <source>
        <dbReference type="EMBL" id="GBL75478.1"/>
    </source>
</evidence>
<reference evidence="1 2" key="1">
    <citation type="journal article" date="2019" name="Sci. Rep.">
        <title>Orb-weaving spider Araneus ventricosus genome elucidates the spidroin gene catalogue.</title>
        <authorList>
            <person name="Kono N."/>
            <person name="Nakamura H."/>
            <person name="Ohtoshi R."/>
            <person name="Moran D.A.P."/>
            <person name="Shinohara A."/>
            <person name="Yoshida Y."/>
            <person name="Fujiwara M."/>
            <person name="Mori M."/>
            <person name="Tomita M."/>
            <person name="Arakawa K."/>
        </authorList>
    </citation>
    <scope>NUCLEOTIDE SEQUENCE [LARGE SCALE GENOMIC DNA]</scope>
</reference>
<dbReference type="Proteomes" id="UP000499080">
    <property type="component" value="Unassembled WGS sequence"/>
</dbReference>